<dbReference type="EMBL" id="JADYXP020000001">
    <property type="protein sequence ID" value="KAL0132269.1"/>
    <property type="molecule type" value="Genomic_DNA"/>
</dbReference>
<proteinExistence type="predicted"/>
<comment type="caution">
    <text evidence="2">The sequence shown here is derived from an EMBL/GenBank/DDBJ whole genome shotgun (WGS) entry which is preliminary data.</text>
</comment>
<keyword evidence="3" id="KW-1185">Reference proteome</keyword>
<protein>
    <submittedName>
        <fullName evidence="2">Uncharacterized protein</fullName>
    </submittedName>
</protein>
<reference evidence="2 3" key="1">
    <citation type="submission" date="2023-03" db="EMBL/GenBank/DDBJ databases">
        <title>High recombination rates correlate with genetic variation in Cardiocondyla obscurior ants.</title>
        <authorList>
            <person name="Errbii M."/>
        </authorList>
    </citation>
    <scope>NUCLEOTIDE SEQUENCE [LARGE SCALE GENOMIC DNA]</scope>
    <source>
        <strain evidence="2">Alpha-2009</strain>
        <tissue evidence="2">Whole body</tissue>
    </source>
</reference>
<evidence type="ECO:0000313" key="3">
    <source>
        <dbReference type="Proteomes" id="UP001430953"/>
    </source>
</evidence>
<organism evidence="2 3">
    <name type="scientific">Cardiocondyla obscurior</name>
    <dbReference type="NCBI Taxonomy" id="286306"/>
    <lineage>
        <taxon>Eukaryota</taxon>
        <taxon>Metazoa</taxon>
        <taxon>Ecdysozoa</taxon>
        <taxon>Arthropoda</taxon>
        <taxon>Hexapoda</taxon>
        <taxon>Insecta</taxon>
        <taxon>Pterygota</taxon>
        <taxon>Neoptera</taxon>
        <taxon>Endopterygota</taxon>
        <taxon>Hymenoptera</taxon>
        <taxon>Apocrita</taxon>
        <taxon>Aculeata</taxon>
        <taxon>Formicoidea</taxon>
        <taxon>Formicidae</taxon>
        <taxon>Myrmicinae</taxon>
        <taxon>Cardiocondyla</taxon>
    </lineage>
</organism>
<sequence length="432" mass="50544">MMSCTHCRIMDLHQDEVSSNFKYPHSCCTTTHYTSTVKNVCTKVCTNKNYSNWRSSNLSRNNNDTFKKGTGDPLLPDSSVQMGRIRNAHTYELMMHRESAPVVLIERMQVRLKLLEDSNATLHLRNRDLITKNKSLTKRQEENVIKIEKLENNVSLLQNKLDKEKANLKYDKKCLENKCTSSTNIISKTDRGLQIWEACKDCQGKLEGCQKDSFTRITITKSEYELLERDMRTLRDAVIAREEAWNKAMERERNCQQQLARLTAEAIVSRHLCETCQNELRAVTDTLTKKESELKMIRKEVQYLNKLIVKLLRRQRELEKYSNDSKRFYISKKDQRYIEEIARRVQNSKSKSKRKVRCNSDKYSRLISFCEIKRNQADSSEDRRKLNFQSTSRICSDSQAEVTCLTLNSRSLIENSVRITHQSTVYLRVSTT</sequence>
<dbReference type="Proteomes" id="UP001430953">
    <property type="component" value="Unassembled WGS sequence"/>
</dbReference>
<keyword evidence="1" id="KW-0175">Coiled coil</keyword>
<evidence type="ECO:0000256" key="1">
    <source>
        <dbReference type="SAM" id="Coils"/>
    </source>
</evidence>
<feature type="coiled-coil region" evidence="1">
    <location>
        <begin position="133"/>
        <end position="178"/>
    </location>
</feature>
<gene>
    <name evidence="2" type="ORF">PUN28_000215</name>
</gene>
<name>A0AAW2GYC9_9HYME</name>
<accession>A0AAW2GYC9</accession>
<dbReference type="AlphaFoldDB" id="A0AAW2GYC9"/>
<evidence type="ECO:0000313" key="2">
    <source>
        <dbReference type="EMBL" id="KAL0132269.1"/>
    </source>
</evidence>
<feature type="coiled-coil region" evidence="1">
    <location>
        <begin position="273"/>
        <end position="300"/>
    </location>
</feature>